<dbReference type="RefSeq" id="WP_007551745.1">
    <property type="nucleotide sequence ID" value="NZ_AFPU01000001.1"/>
</dbReference>
<organism evidence="2 3">
    <name type="scientific">Nitrosarchaeum koreense MY1</name>
    <dbReference type="NCBI Taxonomy" id="1001994"/>
    <lineage>
        <taxon>Archaea</taxon>
        <taxon>Nitrososphaerota</taxon>
        <taxon>Nitrososphaeria</taxon>
        <taxon>Nitrosopumilales</taxon>
        <taxon>Nitrosopumilaceae</taxon>
        <taxon>Nitrosarchaeum</taxon>
    </lineage>
</organism>
<feature type="compositionally biased region" description="Basic and acidic residues" evidence="1">
    <location>
        <begin position="1"/>
        <end position="22"/>
    </location>
</feature>
<evidence type="ECO:0000256" key="1">
    <source>
        <dbReference type="SAM" id="MobiDB-lite"/>
    </source>
</evidence>
<sequence length="147" mass="17078">MVKKTDEEKSSKKEKKSSKNDDIPDWVTDEIQNAKFEKPEELKRAGYILEIYDADNKIDVQLYDPVEDGRHIVTLDLPKKIKTSDLEKGVVYEFIFDQHKAPLSKKVSEFLQKEKEIDMNAIYQFDLKSMELLDVGSSESSDEDLEE</sequence>
<dbReference type="Proteomes" id="UP000004440">
    <property type="component" value="Unassembled WGS sequence"/>
</dbReference>
<proteinExistence type="predicted"/>
<accession>F9CUZ7</accession>
<evidence type="ECO:0000313" key="2">
    <source>
        <dbReference type="EMBL" id="EGP94701.1"/>
    </source>
</evidence>
<reference evidence="2 3" key="1">
    <citation type="journal article" date="2011" name="J. Bacteriol.">
        <title>Genome Sequence of an Ammonia-Oxidizing Soil Archaeon, "Candidatus Nitrosoarchaeum koreensis" MY1.</title>
        <authorList>
            <person name="Kim B.K."/>
            <person name="Jung M.Y."/>
            <person name="Yu D.S."/>
            <person name="Park S.J."/>
            <person name="Oh T.K."/>
            <person name="Rhee S.K."/>
            <person name="Kim J.F."/>
        </authorList>
    </citation>
    <scope>NUCLEOTIDE SEQUENCE [LARGE SCALE GENOMIC DNA]</scope>
    <source>
        <strain evidence="2 3">MY1</strain>
    </source>
</reference>
<feature type="region of interest" description="Disordered" evidence="1">
    <location>
        <begin position="1"/>
        <end position="26"/>
    </location>
</feature>
<evidence type="ECO:0000313" key="3">
    <source>
        <dbReference type="Proteomes" id="UP000004440"/>
    </source>
</evidence>
<name>F9CUZ7_9ARCH</name>
<comment type="caution">
    <text evidence="2">The sequence shown here is derived from an EMBL/GenBank/DDBJ whole genome shotgun (WGS) entry which is preliminary data.</text>
</comment>
<dbReference type="STRING" id="1001994.MY1_1957"/>
<dbReference type="OrthoDB" id="9099at2157"/>
<protein>
    <submittedName>
        <fullName evidence="2">Uncharacterized protein</fullName>
    </submittedName>
</protein>
<dbReference type="AlphaFoldDB" id="F9CUZ7"/>
<dbReference type="EMBL" id="AFPU01000001">
    <property type="protein sequence ID" value="EGP94701.1"/>
    <property type="molecule type" value="Genomic_DNA"/>
</dbReference>
<gene>
    <name evidence="2" type="ORF">MY1_1957</name>
</gene>
<keyword evidence="3" id="KW-1185">Reference proteome</keyword>
<dbReference type="PATRIC" id="fig|1001994.6.peg.1926"/>